<organism evidence="2 3">
    <name type="scientific">Mycena chlorophos</name>
    <name type="common">Agaric fungus</name>
    <name type="synonym">Agaricus chlorophos</name>
    <dbReference type="NCBI Taxonomy" id="658473"/>
    <lineage>
        <taxon>Eukaryota</taxon>
        <taxon>Fungi</taxon>
        <taxon>Dikarya</taxon>
        <taxon>Basidiomycota</taxon>
        <taxon>Agaricomycotina</taxon>
        <taxon>Agaricomycetes</taxon>
        <taxon>Agaricomycetidae</taxon>
        <taxon>Agaricales</taxon>
        <taxon>Marasmiineae</taxon>
        <taxon>Mycenaceae</taxon>
        <taxon>Mycena</taxon>
    </lineage>
</organism>
<feature type="compositionally biased region" description="Polar residues" evidence="1">
    <location>
        <begin position="184"/>
        <end position="195"/>
    </location>
</feature>
<evidence type="ECO:0000313" key="2">
    <source>
        <dbReference type="EMBL" id="GAT51200.1"/>
    </source>
</evidence>
<accession>A0ABQ0LJC4</accession>
<gene>
    <name evidence="2" type="ORF">MCHLO_08361</name>
</gene>
<dbReference type="Proteomes" id="UP000815677">
    <property type="component" value="Unassembled WGS sequence"/>
</dbReference>
<keyword evidence="3" id="KW-1185">Reference proteome</keyword>
<feature type="region of interest" description="Disordered" evidence="1">
    <location>
        <begin position="168"/>
        <end position="197"/>
    </location>
</feature>
<evidence type="ECO:0000256" key="1">
    <source>
        <dbReference type="SAM" id="MobiDB-lite"/>
    </source>
</evidence>
<reference evidence="2" key="1">
    <citation type="submission" date="2014-09" db="EMBL/GenBank/DDBJ databases">
        <title>Genome sequence of the luminous mushroom Mycena chlorophos for searching fungal bioluminescence genes.</title>
        <authorList>
            <person name="Tanaka Y."/>
            <person name="Kasuga D."/>
            <person name="Oba Y."/>
            <person name="Hase S."/>
            <person name="Sato K."/>
            <person name="Oba Y."/>
            <person name="Sakakibara Y."/>
        </authorList>
    </citation>
    <scope>NUCLEOTIDE SEQUENCE</scope>
</reference>
<evidence type="ECO:0000313" key="3">
    <source>
        <dbReference type="Proteomes" id="UP000815677"/>
    </source>
</evidence>
<sequence>MADEQSTLEAFFYRWPNNIHLDKTDFVELQPQMQRRYFIGDGPNLVAKIFLSGRIIARTFDDVLGHVCDHICCVALDDDPHTAILRVKVPSAEPIRLECNNIPAVGTASDQDPCIEIGAFVRCAAHLVRDDIALRAEGGKATWRIVWALQATQICRCYSGDGVSSHKRKAASVADPPPSKRRQSPLTISSPSDNEQIGEDLFGAVIAKNIRQNKTDEEDWEYMYGEY</sequence>
<protein>
    <submittedName>
        <fullName evidence="2">Uncharacterized protein</fullName>
    </submittedName>
</protein>
<name>A0ABQ0LJC4_MYCCL</name>
<proteinExistence type="predicted"/>
<dbReference type="EMBL" id="DF846995">
    <property type="protein sequence ID" value="GAT51200.1"/>
    <property type="molecule type" value="Genomic_DNA"/>
</dbReference>